<dbReference type="Proteomes" id="UP000051679">
    <property type="component" value="Unassembled WGS sequence"/>
</dbReference>
<evidence type="ECO:0000313" key="2">
    <source>
        <dbReference type="Proteomes" id="UP000051679"/>
    </source>
</evidence>
<name>A0A0R1ZKF1_9LACO</name>
<dbReference type="PANTHER" id="PTHR10000:SF53">
    <property type="entry name" value="5-AMINO-6-(5-PHOSPHO-D-RIBITYLAMINO)URACIL PHOSPHATASE YBJI-RELATED"/>
    <property type="match status" value="1"/>
</dbReference>
<evidence type="ECO:0000313" key="1">
    <source>
        <dbReference type="EMBL" id="KRM55441.1"/>
    </source>
</evidence>
<dbReference type="SFLD" id="SFLDS00003">
    <property type="entry name" value="Haloacid_Dehalogenase"/>
    <property type="match status" value="1"/>
</dbReference>
<dbReference type="SFLD" id="SFLDG01140">
    <property type="entry name" value="C2.B:_Phosphomannomutase_and_P"/>
    <property type="match status" value="1"/>
</dbReference>
<gene>
    <name evidence="1" type="ORF">FC18_GL001336</name>
</gene>
<protein>
    <submittedName>
        <fullName evidence="1">Hydrolase, had superfamily, cof family</fullName>
    </submittedName>
</protein>
<dbReference type="Pfam" id="PF08282">
    <property type="entry name" value="Hydrolase_3"/>
    <property type="match status" value="1"/>
</dbReference>
<dbReference type="CDD" id="cd07518">
    <property type="entry name" value="HAD_YbiV-Like"/>
    <property type="match status" value="1"/>
</dbReference>
<dbReference type="GO" id="GO:0000287">
    <property type="term" value="F:magnesium ion binding"/>
    <property type="evidence" value="ECO:0007669"/>
    <property type="project" value="TreeGrafter"/>
</dbReference>
<dbReference type="PANTHER" id="PTHR10000">
    <property type="entry name" value="PHOSPHOSERINE PHOSPHATASE"/>
    <property type="match status" value="1"/>
</dbReference>
<proteinExistence type="predicted"/>
<dbReference type="GO" id="GO:0016791">
    <property type="term" value="F:phosphatase activity"/>
    <property type="evidence" value="ECO:0007669"/>
    <property type="project" value="TreeGrafter"/>
</dbReference>
<dbReference type="InterPro" id="IPR023214">
    <property type="entry name" value="HAD_sf"/>
</dbReference>
<dbReference type="InterPro" id="IPR036412">
    <property type="entry name" value="HAD-like_sf"/>
</dbReference>
<sequence length="277" mass="30848">MIVGIVSMHEQKIIATDMDGTFLNDAMDYDRDRFARLHERMVRHGFRFVVASGNQYFQLKSFFKNFPDTIYLSENGALVRDNEQVYFQSAFPHDDALRIIDALIDYSAVEWTACGAKSAYVLRTASVDYINDTKHYYHRLQLIDSPADIDDEILKFSTHCPGDETKNYVATYANRFAGFAVPTSSGHGDIDIIQPGIHKARGLAELGAVLDVDAQNMVTFGNGGNDIEMLKYAGEGVAVANSDPEVLAIADHVVANNNKQGVLDYIEKLLRPETQPA</sequence>
<dbReference type="NCBIfam" id="TIGR00099">
    <property type="entry name" value="Cof-subfamily"/>
    <property type="match status" value="1"/>
</dbReference>
<dbReference type="Gene3D" id="3.40.50.1000">
    <property type="entry name" value="HAD superfamily/HAD-like"/>
    <property type="match status" value="1"/>
</dbReference>
<organism evidence="1 2">
    <name type="scientific">Lacticaseibacillus sharpeae JCM 1186 = DSM 20505</name>
    <dbReference type="NCBI Taxonomy" id="1291052"/>
    <lineage>
        <taxon>Bacteria</taxon>
        <taxon>Bacillati</taxon>
        <taxon>Bacillota</taxon>
        <taxon>Bacilli</taxon>
        <taxon>Lactobacillales</taxon>
        <taxon>Lactobacillaceae</taxon>
        <taxon>Lacticaseibacillus</taxon>
    </lineage>
</organism>
<dbReference type="GO" id="GO:0005829">
    <property type="term" value="C:cytosol"/>
    <property type="evidence" value="ECO:0007669"/>
    <property type="project" value="TreeGrafter"/>
</dbReference>
<dbReference type="SUPFAM" id="SSF56784">
    <property type="entry name" value="HAD-like"/>
    <property type="match status" value="1"/>
</dbReference>
<dbReference type="NCBIfam" id="TIGR01484">
    <property type="entry name" value="HAD-SF-IIB"/>
    <property type="match status" value="1"/>
</dbReference>
<dbReference type="PATRIC" id="fig|1291052.5.peg.1354"/>
<reference evidence="1 2" key="1">
    <citation type="journal article" date="2015" name="Genome Announc.">
        <title>Expanding the biotechnology potential of lactobacilli through comparative genomics of 213 strains and associated genera.</title>
        <authorList>
            <person name="Sun Z."/>
            <person name="Harris H.M."/>
            <person name="McCann A."/>
            <person name="Guo C."/>
            <person name="Argimon S."/>
            <person name="Zhang W."/>
            <person name="Yang X."/>
            <person name="Jeffery I.B."/>
            <person name="Cooney J.C."/>
            <person name="Kagawa T.F."/>
            <person name="Liu W."/>
            <person name="Song Y."/>
            <person name="Salvetti E."/>
            <person name="Wrobel A."/>
            <person name="Rasinkangas P."/>
            <person name="Parkhill J."/>
            <person name="Rea M.C."/>
            <person name="O'Sullivan O."/>
            <person name="Ritari J."/>
            <person name="Douillard F.P."/>
            <person name="Paul Ross R."/>
            <person name="Yang R."/>
            <person name="Briner A.E."/>
            <person name="Felis G.E."/>
            <person name="de Vos W.M."/>
            <person name="Barrangou R."/>
            <person name="Klaenhammer T.R."/>
            <person name="Caufield P.W."/>
            <person name="Cui Y."/>
            <person name="Zhang H."/>
            <person name="O'Toole P.W."/>
        </authorList>
    </citation>
    <scope>NUCLEOTIDE SEQUENCE [LARGE SCALE GENOMIC DNA]</scope>
    <source>
        <strain evidence="1 2">DSM 20505</strain>
    </source>
</reference>
<dbReference type="EMBL" id="AYYO01000022">
    <property type="protein sequence ID" value="KRM55441.1"/>
    <property type="molecule type" value="Genomic_DNA"/>
</dbReference>
<dbReference type="STRING" id="1291052.FC18_GL001336"/>
<dbReference type="InterPro" id="IPR000150">
    <property type="entry name" value="Cof"/>
</dbReference>
<comment type="caution">
    <text evidence="1">The sequence shown here is derived from an EMBL/GenBank/DDBJ whole genome shotgun (WGS) entry which is preliminary data.</text>
</comment>
<dbReference type="AlphaFoldDB" id="A0A0R1ZKF1"/>
<accession>A0A0R1ZKF1</accession>
<keyword evidence="1" id="KW-0378">Hydrolase</keyword>
<keyword evidence="2" id="KW-1185">Reference proteome</keyword>
<dbReference type="Gene3D" id="3.30.1240.10">
    <property type="match status" value="1"/>
</dbReference>
<dbReference type="InterPro" id="IPR006379">
    <property type="entry name" value="HAD-SF_hydro_IIB"/>
</dbReference>